<dbReference type="InterPro" id="IPR019949">
    <property type="entry name" value="CmoO-like"/>
</dbReference>
<reference evidence="3 4" key="1">
    <citation type="submission" date="2018-12" db="EMBL/GenBank/DDBJ databases">
        <authorList>
            <person name="Sun L."/>
            <person name="Chen Z."/>
        </authorList>
    </citation>
    <scope>NUCLEOTIDE SEQUENCE [LARGE SCALE GENOMIC DNA]</scope>
    <source>
        <strain evidence="3 4">LMG 29736</strain>
    </source>
</reference>
<comment type="caution">
    <text evidence="3">The sequence shown here is derived from an EMBL/GenBank/DDBJ whole genome shotgun (WGS) entry which is preliminary data.</text>
</comment>
<evidence type="ECO:0000313" key="3">
    <source>
        <dbReference type="EMBL" id="RST57613.1"/>
    </source>
</evidence>
<dbReference type="InterPro" id="IPR011251">
    <property type="entry name" value="Luciferase-like_dom"/>
</dbReference>
<dbReference type="GO" id="GO:0016705">
    <property type="term" value="F:oxidoreductase activity, acting on paired donors, with incorporation or reduction of molecular oxygen"/>
    <property type="evidence" value="ECO:0007669"/>
    <property type="project" value="InterPro"/>
</dbReference>
<dbReference type="Gene3D" id="3.20.20.30">
    <property type="entry name" value="Luciferase-like domain"/>
    <property type="match status" value="1"/>
</dbReference>
<dbReference type="OrthoDB" id="9780518at2"/>
<evidence type="ECO:0000256" key="1">
    <source>
        <dbReference type="ARBA" id="ARBA00007789"/>
    </source>
</evidence>
<protein>
    <submittedName>
        <fullName evidence="3">LLM class flavin-dependent oxidoreductase</fullName>
    </submittedName>
</protein>
<dbReference type="RefSeq" id="WP_120118265.1">
    <property type="nucleotide sequence ID" value="NZ_DAMDJW010000274.1"/>
</dbReference>
<dbReference type="NCBIfam" id="TIGR03558">
    <property type="entry name" value="oxido_grp_1"/>
    <property type="match status" value="1"/>
</dbReference>
<evidence type="ECO:0000313" key="4">
    <source>
        <dbReference type="Proteomes" id="UP000287296"/>
    </source>
</evidence>
<dbReference type="EMBL" id="QYTW02000030">
    <property type="protein sequence ID" value="RST57613.1"/>
    <property type="molecule type" value="Genomic_DNA"/>
</dbReference>
<dbReference type="GO" id="GO:0005829">
    <property type="term" value="C:cytosol"/>
    <property type="evidence" value="ECO:0007669"/>
    <property type="project" value="TreeGrafter"/>
</dbReference>
<dbReference type="AlphaFoldDB" id="A0A429X2I2"/>
<organism evidence="3 4">
    <name type="scientific">Siminovitchia terrae</name>
    <name type="common">Bacillus terrae</name>
    <dbReference type="NCBI Taxonomy" id="1914933"/>
    <lineage>
        <taxon>Bacteria</taxon>
        <taxon>Bacillati</taxon>
        <taxon>Bacillota</taxon>
        <taxon>Bacilli</taxon>
        <taxon>Bacillales</taxon>
        <taxon>Bacillaceae</taxon>
        <taxon>Siminovitchia</taxon>
    </lineage>
</organism>
<evidence type="ECO:0000259" key="2">
    <source>
        <dbReference type="Pfam" id="PF00296"/>
    </source>
</evidence>
<dbReference type="Proteomes" id="UP000287296">
    <property type="component" value="Unassembled WGS sequence"/>
</dbReference>
<dbReference type="CDD" id="cd00347">
    <property type="entry name" value="Flavin_utilizing_monoxygenases"/>
    <property type="match status" value="1"/>
</dbReference>
<dbReference type="SUPFAM" id="SSF51679">
    <property type="entry name" value="Bacterial luciferase-like"/>
    <property type="match status" value="1"/>
</dbReference>
<comment type="similarity">
    <text evidence="1">To bacterial alkanal monooxygenase alpha and beta chains.</text>
</comment>
<name>A0A429X2I2_SIMTE</name>
<dbReference type="PANTHER" id="PTHR30137">
    <property type="entry name" value="LUCIFERASE-LIKE MONOOXYGENASE"/>
    <property type="match status" value="1"/>
</dbReference>
<sequence>MNYKLGILDQSPVFLGRNTFEALQQTIHLARKAEEWGYSRFWVAEHHHMEDVAGSSPEVLISHLLARTKYIQIGAGGIMLQHYSPYKVVENFHVLSTLSPGRVDLGVGPSPGGLPLSTKALQYGTENNGKDFEDRLKFIKALVDDTVGKHHPLAGIQALPRPPIKPGIFLLGGSANSAKLAAELGLHFVFANFLVSSEEVLAQAAKIYRENYPQGTFIAAVSVMAAPDQKTAEELANEHRLYEINLSSGRTLKVQSLRQVTAYEKQATEPFEVKEIKADMIAGTACKVKAALTRLHEVYHIDEFIVHTPIRKEKERLRSFELLSPLPAEERILEQV</sequence>
<dbReference type="PANTHER" id="PTHR30137:SF20">
    <property type="entry name" value="N-ACETYL-S-ALKYLCYSTEINE MONOOXYGENASE"/>
    <property type="match status" value="1"/>
</dbReference>
<dbReference type="InterPro" id="IPR036661">
    <property type="entry name" value="Luciferase-like_sf"/>
</dbReference>
<proteinExistence type="predicted"/>
<dbReference type="Pfam" id="PF00296">
    <property type="entry name" value="Bac_luciferase"/>
    <property type="match status" value="1"/>
</dbReference>
<feature type="domain" description="Luciferase-like" evidence="2">
    <location>
        <begin position="7"/>
        <end position="242"/>
    </location>
</feature>
<dbReference type="InterPro" id="IPR050766">
    <property type="entry name" value="Bact_Lucif_Oxidored"/>
</dbReference>
<gene>
    <name evidence="3" type="ORF">D5F11_021355</name>
</gene>
<accession>A0A429X2I2</accession>